<evidence type="ECO:0000313" key="5">
    <source>
        <dbReference type="Proteomes" id="UP000219612"/>
    </source>
</evidence>
<dbReference type="GO" id="GO:0008270">
    <property type="term" value="F:zinc ion binding"/>
    <property type="evidence" value="ECO:0007669"/>
    <property type="project" value="InterPro"/>
</dbReference>
<dbReference type="InterPro" id="IPR027268">
    <property type="entry name" value="Peptidase_M4/M1_CTD_sf"/>
</dbReference>
<dbReference type="InterPro" id="IPR014782">
    <property type="entry name" value="Peptidase_M1_dom"/>
</dbReference>
<keyword evidence="1" id="KW-0479">Metal-binding</keyword>
<dbReference type="GO" id="GO:0008237">
    <property type="term" value="F:metallopeptidase activity"/>
    <property type="evidence" value="ECO:0007669"/>
    <property type="project" value="InterPro"/>
</dbReference>
<name>A0A285GZB2_9ACTN</name>
<dbReference type="Pfam" id="PF01433">
    <property type="entry name" value="Peptidase_M1"/>
    <property type="match status" value="1"/>
</dbReference>
<feature type="binding site" evidence="1">
    <location>
        <position position="329"/>
    </location>
    <ligand>
        <name>Zn(2+)</name>
        <dbReference type="ChEBI" id="CHEBI:29105"/>
        <note>catalytic</note>
    </ligand>
</feature>
<feature type="binding site" evidence="1">
    <location>
        <position position="325"/>
    </location>
    <ligand>
        <name>Zn(2+)</name>
        <dbReference type="ChEBI" id="CHEBI:29105"/>
        <note>catalytic</note>
    </ligand>
</feature>
<sequence>MRHARLFSAATIVVAAALPAVPAYATPDAATAPVAGSTSATQPATGPQPVAYQVRLSADDTGATWRGHQRVAFVNKGSDTLDTVWLRLWGNGPDGCTTTPAIAVSAFAGGKAGPLAVGCTALPVRLSRPAAPGEPAVVAFDLTIRVPERADRFGRVGPYSFLGNALPLLAVRDERGWQLPPYVANAESFYSLTSNFAVSLNHPDELAVPATGTVLAEKRKGGRTTTTITAPLVRDFAWAAGPFRRAETRTATGVRLRTWYTPDVTAEAAAEVQGQVARAMEFAAGEYGPYPYPEMDTVIGGFEGFSGMEYPTLILTEPAALPAVHEAAHQWWYALVGNDEYAHPWLDESLTHYTTTKLLGIPDYCAGAPFWFSDTMRVDAGMDYYDPRRDEYVSAVYGDGACMFHELEALIGGNAMRTGLRRYLAAQRFGVARPAELRAALQSATTVNLGDFWIRWRNTAT</sequence>
<evidence type="ECO:0000259" key="3">
    <source>
        <dbReference type="Pfam" id="PF01433"/>
    </source>
</evidence>
<reference evidence="5" key="1">
    <citation type="submission" date="2017-09" db="EMBL/GenBank/DDBJ databases">
        <authorList>
            <person name="Varghese N."/>
            <person name="Submissions S."/>
        </authorList>
    </citation>
    <scope>NUCLEOTIDE SEQUENCE [LARGE SCALE GENOMIC DNA]</scope>
    <source>
        <strain evidence="5">CGMCC 4.6857</strain>
    </source>
</reference>
<proteinExistence type="predicted"/>
<keyword evidence="5" id="KW-1185">Reference proteome</keyword>
<feature type="signal peptide" evidence="2">
    <location>
        <begin position="1"/>
        <end position="25"/>
    </location>
</feature>
<comment type="cofactor">
    <cofactor evidence="1">
        <name>Zn(2+)</name>
        <dbReference type="ChEBI" id="CHEBI:29105"/>
    </cofactor>
    <text evidence="1">Binds 1 zinc ion per subunit.</text>
</comment>
<dbReference type="EMBL" id="OBDY01000003">
    <property type="protein sequence ID" value="SNY28808.1"/>
    <property type="molecule type" value="Genomic_DNA"/>
</dbReference>
<feature type="binding site" evidence="1">
    <location>
        <position position="348"/>
    </location>
    <ligand>
        <name>Zn(2+)</name>
        <dbReference type="ChEBI" id="CHEBI:29105"/>
        <note>catalytic</note>
    </ligand>
</feature>
<evidence type="ECO:0000313" key="4">
    <source>
        <dbReference type="EMBL" id="SNY28808.1"/>
    </source>
</evidence>
<accession>A0A285GZB2</accession>
<dbReference type="RefSeq" id="WP_097319366.1">
    <property type="nucleotide sequence ID" value="NZ_OBDY01000003.1"/>
</dbReference>
<dbReference type="AlphaFoldDB" id="A0A285GZB2"/>
<dbReference type="Proteomes" id="UP000219612">
    <property type="component" value="Unassembled WGS sequence"/>
</dbReference>
<keyword evidence="1" id="KW-0862">Zinc</keyword>
<gene>
    <name evidence="4" type="ORF">SAMN05421748_103137</name>
</gene>
<dbReference type="SUPFAM" id="SSF55486">
    <property type="entry name" value="Metalloproteases ('zincins'), catalytic domain"/>
    <property type="match status" value="1"/>
</dbReference>
<keyword evidence="2" id="KW-0732">Signal</keyword>
<dbReference type="PANTHER" id="PTHR45726:SF3">
    <property type="entry name" value="LEUKOTRIENE A-4 HYDROLASE"/>
    <property type="match status" value="1"/>
</dbReference>
<evidence type="ECO:0000256" key="1">
    <source>
        <dbReference type="PIRSR" id="PIRSR634015-3"/>
    </source>
</evidence>
<dbReference type="PANTHER" id="PTHR45726">
    <property type="entry name" value="LEUKOTRIENE A-4 HYDROLASE"/>
    <property type="match status" value="1"/>
</dbReference>
<feature type="domain" description="Peptidase M1 membrane alanine aminopeptidase" evidence="3">
    <location>
        <begin position="278"/>
        <end position="456"/>
    </location>
</feature>
<dbReference type="CDD" id="cd09604">
    <property type="entry name" value="M1_APN_like"/>
    <property type="match status" value="1"/>
</dbReference>
<organism evidence="4 5">
    <name type="scientific">Paractinoplanes atraurantiacus</name>
    <dbReference type="NCBI Taxonomy" id="1036182"/>
    <lineage>
        <taxon>Bacteria</taxon>
        <taxon>Bacillati</taxon>
        <taxon>Actinomycetota</taxon>
        <taxon>Actinomycetes</taxon>
        <taxon>Micromonosporales</taxon>
        <taxon>Micromonosporaceae</taxon>
        <taxon>Paractinoplanes</taxon>
    </lineage>
</organism>
<dbReference type="InterPro" id="IPR034015">
    <property type="entry name" value="M1_LTA4H"/>
</dbReference>
<protein>
    <submittedName>
        <fullName evidence="4">Peptidase family M1</fullName>
    </submittedName>
</protein>
<dbReference type="OrthoDB" id="9814383at2"/>
<dbReference type="Gene3D" id="1.10.390.10">
    <property type="entry name" value="Neutral Protease Domain 2"/>
    <property type="match status" value="1"/>
</dbReference>
<evidence type="ECO:0000256" key="2">
    <source>
        <dbReference type="SAM" id="SignalP"/>
    </source>
</evidence>
<feature type="chain" id="PRO_5012899523" evidence="2">
    <location>
        <begin position="26"/>
        <end position="461"/>
    </location>
</feature>